<evidence type="ECO:0000256" key="2">
    <source>
        <dbReference type="SAM" id="MobiDB-lite"/>
    </source>
</evidence>
<dbReference type="InterPro" id="IPR036236">
    <property type="entry name" value="Znf_C2H2_sf"/>
</dbReference>
<keyword evidence="5" id="KW-1185">Reference proteome</keyword>
<evidence type="ECO:0000313" key="4">
    <source>
        <dbReference type="EMBL" id="OXA50230.1"/>
    </source>
</evidence>
<dbReference type="Proteomes" id="UP000198287">
    <property type="component" value="Unassembled WGS sequence"/>
</dbReference>
<comment type="caution">
    <text evidence="4">The sequence shown here is derived from an EMBL/GenBank/DDBJ whole genome shotgun (WGS) entry which is preliminary data.</text>
</comment>
<feature type="region of interest" description="Disordered" evidence="2">
    <location>
        <begin position="139"/>
        <end position="166"/>
    </location>
</feature>
<evidence type="ECO:0000313" key="5">
    <source>
        <dbReference type="Proteomes" id="UP000198287"/>
    </source>
</evidence>
<feature type="compositionally biased region" description="Polar residues" evidence="2">
    <location>
        <begin position="350"/>
        <end position="361"/>
    </location>
</feature>
<dbReference type="SUPFAM" id="SSF57667">
    <property type="entry name" value="beta-beta-alpha zinc fingers"/>
    <property type="match status" value="1"/>
</dbReference>
<dbReference type="PROSITE" id="PS00028">
    <property type="entry name" value="ZINC_FINGER_C2H2_1"/>
    <property type="match status" value="1"/>
</dbReference>
<feature type="domain" description="C2H2-type" evidence="3">
    <location>
        <begin position="198"/>
        <end position="226"/>
    </location>
</feature>
<sequence length="361" mass="40857">MTIDFITQGIKQISFSLLTDKYGDMRDMTVNLGGGDECLVRKTESTICHFESDPFNLDGCKIKELEEQWGWKVDPKLSYSFRIYTNDAWVADQLKSYIRRKFGVVCAKAPYSSEVVLAKHASKLDDHLRQFLPRLPQIREDYFNNPPPPPPDKLQNPRHTPPSNEKRRCELCSETLIGIGDSHSNHMKNCHYTGPNAFPCDLCPCTFQTTASRKIHRGLFHQGAEPQKRNTFGIVDISDENAAKCDVHLDLIPSEKGSKAAKYRCMWRGQGGEECGTTLAGLTISRDHICSHLGLKPYKCPASGCNFVSSSFSRAVRHFRNSHEGRESEEEEVNEQDEEPPEKKTKPSAKPQQTKGTRQSY</sequence>
<dbReference type="SMART" id="SM00355">
    <property type="entry name" value="ZnF_C2H2"/>
    <property type="match status" value="3"/>
</dbReference>
<keyword evidence="1" id="KW-0863">Zinc-finger</keyword>
<dbReference type="AlphaFoldDB" id="A0A226DYU7"/>
<accession>A0A226DYU7</accession>
<dbReference type="EMBL" id="LNIX01000009">
    <property type="protein sequence ID" value="OXA50230.1"/>
    <property type="molecule type" value="Genomic_DNA"/>
</dbReference>
<name>A0A226DYU7_FOLCA</name>
<dbReference type="OrthoDB" id="3437960at2759"/>
<evidence type="ECO:0000259" key="3">
    <source>
        <dbReference type="PROSITE" id="PS50157"/>
    </source>
</evidence>
<organism evidence="4 5">
    <name type="scientific">Folsomia candida</name>
    <name type="common">Springtail</name>
    <dbReference type="NCBI Taxonomy" id="158441"/>
    <lineage>
        <taxon>Eukaryota</taxon>
        <taxon>Metazoa</taxon>
        <taxon>Ecdysozoa</taxon>
        <taxon>Arthropoda</taxon>
        <taxon>Hexapoda</taxon>
        <taxon>Collembola</taxon>
        <taxon>Entomobryomorpha</taxon>
        <taxon>Isotomoidea</taxon>
        <taxon>Isotomidae</taxon>
        <taxon>Proisotominae</taxon>
        <taxon>Folsomia</taxon>
    </lineage>
</organism>
<proteinExistence type="predicted"/>
<feature type="compositionally biased region" description="Acidic residues" evidence="2">
    <location>
        <begin position="327"/>
        <end position="340"/>
    </location>
</feature>
<dbReference type="GO" id="GO:0008270">
    <property type="term" value="F:zinc ion binding"/>
    <property type="evidence" value="ECO:0007669"/>
    <property type="project" value="UniProtKB-KW"/>
</dbReference>
<keyword evidence="1" id="KW-0862">Zinc</keyword>
<evidence type="ECO:0000256" key="1">
    <source>
        <dbReference type="PROSITE-ProRule" id="PRU00042"/>
    </source>
</evidence>
<reference evidence="4 5" key="1">
    <citation type="submission" date="2015-12" db="EMBL/GenBank/DDBJ databases">
        <title>The genome of Folsomia candida.</title>
        <authorList>
            <person name="Faddeeva A."/>
            <person name="Derks M.F."/>
            <person name="Anvar Y."/>
            <person name="Smit S."/>
            <person name="Van Straalen N."/>
            <person name="Roelofs D."/>
        </authorList>
    </citation>
    <scope>NUCLEOTIDE SEQUENCE [LARGE SCALE GENOMIC DNA]</scope>
    <source>
        <strain evidence="4 5">VU population</strain>
        <tissue evidence="4">Whole body</tissue>
    </source>
</reference>
<protein>
    <submittedName>
        <fullName evidence="4">PR domain zinc finger protein 14</fullName>
    </submittedName>
</protein>
<keyword evidence="1" id="KW-0479">Metal-binding</keyword>
<feature type="region of interest" description="Disordered" evidence="2">
    <location>
        <begin position="320"/>
        <end position="361"/>
    </location>
</feature>
<dbReference type="PROSITE" id="PS50157">
    <property type="entry name" value="ZINC_FINGER_C2H2_2"/>
    <property type="match status" value="1"/>
</dbReference>
<gene>
    <name evidence="4" type="ORF">Fcan01_14688</name>
</gene>
<dbReference type="InterPro" id="IPR013087">
    <property type="entry name" value="Znf_C2H2_type"/>
</dbReference>